<dbReference type="InterPro" id="IPR038461">
    <property type="entry name" value="Schlafen_AlbA_2_dom_sf"/>
</dbReference>
<comment type="caution">
    <text evidence="3">The sequence shown here is derived from an EMBL/GenBank/DDBJ whole genome shotgun (WGS) entry which is preliminary data.</text>
</comment>
<evidence type="ECO:0000259" key="1">
    <source>
        <dbReference type="Pfam" id="PF03235"/>
    </source>
</evidence>
<protein>
    <submittedName>
        <fullName evidence="3">DUF262 domain-containing protein</fullName>
    </submittedName>
</protein>
<dbReference type="Proteomes" id="UP000285530">
    <property type="component" value="Unassembled WGS sequence"/>
</dbReference>
<dbReference type="PANTHER" id="PTHR37292">
    <property type="entry name" value="VNG6097C"/>
    <property type="match status" value="1"/>
</dbReference>
<proteinExistence type="predicted"/>
<dbReference type="RefSeq" id="WP_119885527.1">
    <property type="nucleotide sequence ID" value="NZ_CP067169.1"/>
</dbReference>
<dbReference type="InterPro" id="IPR004919">
    <property type="entry name" value="GmrSD_N"/>
</dbReference>
<dbReference type="InterPro" id="IPR007421">
    <property type="entry name" value="Schlafen_AlbA_2_dom"/>
</dbReference>
<feature type="domain" description="Schlafen AlbA-2" evidence="2">
    <location>
        <begin position="602"/>
        <end position="733"/>
    </location>
</feature>
<dbReference type="Pfam" id="PF03235">
    <property type="entry name" value="GmrSD_N"/>
    <property type="match status" value="1"/>
</dbReference>
<dbReference type="OrthoDB" id="9798761at2"/>
<sequence>MTLFTTTNYPISSLIEDIDLGKIGLPELQRPFVWPNVNVRNLFDSLYRGYPAGFLLFWDTGADGVLKAIGTKKDRLPPKMAIVDGQQRLTSLYAVIKGSEVIRADFSKSPIRIAFNPLTERFDVPDATTAKDKAYIPDISVLWHKETKLLAFTRVFLKELAATRELSQEEAERIEEAIGRLFNLPHYQFTALTLSPTVGAETIAEVFVRINGSGKKLNQSDFIMTLMSVFWDEGRADLESFALNATKPADGRASPYNHFIKPSPDQMLRVTVGLSLKRARLEAVYNALRGRDPKTGLDSPEKREDQFSRMQVGQKTALNLANWHHFLSALTLAGYRGEKMVSSQTAIMYSYVLYLIGIDDFAVPRDVMRQVIGEFFFMAALTGRYSYGPEGRFDSDLAMVRDLETAGDYVAKLREMMGLALTDDYWTINLPSQLATSASQSPSLFAYNAALIRLDAVALYSPFKIAALVDPAIRGSKAVLERHHLFPRAYLEEIGQKDIKQINQIANFAAVEWPQNIKIGKQPPRDYVPVLDAALSAERREQMYFWHALPPLWWEMDYQTFLVERRLRMARVIRSAWNDLTGKLQAVAPSPIDVTELIAAGEGDAIEFKSTLRTNLHTGQHDDKMQLAVLKTIVGFLNAKGGTLLIGVSDSGEVLGLEADGFPNEDKMGLHLVNLMKDRVGEVFMPYVHYHFEDEEGGRVLAVRCDKGPKAAFVKDGSMQRFYVRGGASTQELQGGSVPEYCKQRFG</sequence>
<dbReference type="Pfam" id="PF04326">
    <property type="entry name" value="SLFN_AlbA_2"/>
    <property type="match status" value="1"/>
</dbReference>
<dbReference type="PANTHER" id="PTHR37292:SF2">
    <property type="entry name" value="DUF262 DOMAIN-CONTAINING PROTEIN"/>
    <property type="match status" value="1"/>
</dbReference>
<dbReference type="Gene3D" id="3.30.950.30">
    <property type="entry name" value="Schlafen, AAA domain"/>
    <property type="match status" value="1"/>
</dbReference>
<dbReference type="AlphaFoldDB" id="A0A418ZZL5"/>
<name>A0A418ZZL5_9RHOB</name>
<keyword evidence="4" id="KW-1185">Reference proteome</keyword>
<organism evidence="3 4">
    <name type="scientific">Paracoccus aestuarii</name>
    <dbReference type="NCBI Taxonomy" id="453842"/>
    <lineage>
        <taxon>Bacteria</taxon>
        <taxon>Pseudomonadati</taxon>
        <taxon>Pseudomonadota</taxon>
        <taxon>Alphaproteobacteria</taxon>
        <taxon>Rhodobacterales</taxon>
        <taxon>Paracoccaceae</taxon>
        <taxon>Paracoccus</taxon>
    </lineage>
</organism>
<gene>
    <name evidence="3" type="ORF">D3P06_04905</name>
</gene>
<evidence type="ECO:0000313" key="4">
    <source>
        <dbReference type="Proteomes" id="UP000285530"/>
    </source>
</evidence>
<feature type="domain" description="GmrSD restriction endonucleases N-terminal" evidence="1">
    <location>
        <begin position="11"/>
        <end position="225"/>
    </location>
</feature>
<evidence type="ECO:0000259" key="2">
    <source>
        <dbReference type="Pfam" id="PF04326"/>
    </source>
</evidence>
<reference evidence="3 4" key="1">
    <citation type="submission" date="2018-09" db="EMBL/GenBank/DDBJ databases">
        <title>Paracoccus onubensis nov. sp. a moderate halophilic bacterium isolated from Gruta de las Maravillas (Aracena, Spain).</title>
        <authorList>
            <person name="Jurado V."/>
            <person name="Gutierrez-Patricio S."/>
            <person name="Gonzalez-Pimentel J.L."/>
            <person name="Laiz L."/>
            <person name="Saiz-Jimenez C."/>
        </authorList>
    </citation>
    <scope>NUCLEOTIDE SEQUENCE [LARGE SCALE GENOMIC DNA]</scope>
    <source>
        <strain evidence="3 4">DSM 19484</strain>
    </source>
</reference>
<accession>A0A418ZZL5</accession>
<evidence type="ECO:0000313" key="3">
    <source>
        <dbReference type="EMBL" id="RJL06041.1"/>
    </source>
</evidence>
<dbReference type="EMBL" id="QZEV01000014">
    <property type="protein sequence ID" value="RJL06041.1"/>
    <property type="molecule type" value="Genomic_DNA"/>
</dbReference>